<keyword evidence="2" id="KW-1185">Reference proteome</keyword>
<dbReference type="RefSeq" id="WP_146046384.1">
    <property type="nucleotide sequence ID" value="NZ_POUC01000707.1"/>
</dbReference>
<dbReference type="OrthoDB" id="4099805at2"/>
<evidence type="ECO:0000313" key="1">
    <source>
        <dbReference type="EMBL" id="PNG16449.1"/>
    </source>
</evidence>
<comment type="caution">
    <text evidence="1">The sequence shown here is derived from an EMBL/GenBank/DDBJ whole genome shotgun (WGS) entry which is preliminary data.</text>
</comment>
<accession>A0A2N8TBP4</accession>
<gene>
    <name evidence="1" type="ORF">C1J00_41870</name>
</gene>
<dbReference type="Proteomes" id="UP000235943">
    <property type="component" value="Unassembled WGS sequence"/>
</dbReference>
<protein>
    <submittedName>
        <fullName evidence="1">Uncharacterized protein</fullName>
    </submittedName>
</protein>
<dbReference type="AlphaFoldDB" id="A0A2N8TBP4"/>
<reference evidence="1 2" key="1">
    <citation type="submission" date="2018-01" db="EMBL/GenBank/DDBJ databases">
        <title>Draft genome sequence of Streptomyces sp. 13K301.</title>
        <authorList>
            <person name="Sahin N."/>
            <person name="Saygin H."/>
            <person name="Ay H."/>
        </authorList>
    </citation>
    <scope>NUCLEOTIDE SEQUENCE [LARGE SCALE GENOMIC DNA]</scope>
    <source>
        <strain evidence="1 2">13K301</strain>
    </source>
</reference>
<proteinExistence type="predicted"/>
<name>A0A2N8TBP4_9ACTN</name>
<evidence type="ECO:0000313" key="2">
    <source>
        <dbReference type="Proteomes" id="UP000235943"/>
    </source>
</evidence>
<organism evidence="1 2">
    <name type="scientific">Streptomyces cahuitamycinicus</name>
    <dbReference type="NCBI Taxonomy" id="2070367"/>
    <lineage>
        <taxon>Bacteria</taxon>
        <taxon>Bacillati</taxon>
        <taxon>Actinomycetota</taxon>
        <taxon>Actinomycetes</taxon>
        <taxon>Kitasatosporales</taxon>
        <taxon>Streptomycetaceae</taxon>
        <taxon>Streptomyces</taxon>
    </lineage>
</organism>
<dbReference type="EMBL" id="POUC01000707">
    <property type="protein sequence ID" value="PNG16449.1"/>
    <property type="molecule type" value="Genomic_DNA"/>
</dbReference>
<sequence>MSERVQQDLEATVRSWAVSEAARDLAFTDWFHHDTSDAAFAVLDPTRVAAVVRTRSGRR</sequence>